<dbReference type="EMBL" id="GG663736">
    <property type="protein sequence ID" value="EEH59589.1"/>
    <property type="molecule type" value="Genomic_DNA"/>
</dbReference>
<protein>
    <submittedName>
        <fullName evidence="2">Predicted protein</fullName>
    </submittedName>
</protein>
<dbReference type="RefSeq" id="XP_003056213.1">
    <property type="nucleotide sequence ID" value="XM_003056167.1"/>
</dbReference>
<dbReference type="OMA" id="HKSRGRH"/>
<feature type="region of interest" description="Disordered" evidence="1">
    <location>
        <begin position="1"/>
        <end position="28"/>
    </location>
</feature>
<keyword evidence="3" id="KW-1185">Reference proteome</keyword>
<name>C1MJG9_MICPC</name>
<dbReference type="PANTHER" id="PTHR36021:SF1">
    <property type="entry name" value="COREPRESSOR"/>
    <property type="match status" value="1"/>
</dbReference>
<feature type="compositionally biased region" description="Basic and acidic residues" evidence="1">
    <location>
        <begin position="44"/>
        <end position="85"/>
    </location>
</feature>
<accession>C1MJG9</accession>
<evidence type="ECO:0000256" key="1">
    <source>
        <dbReference type="SAM" id="MobiDB-lite"/>
    </source>
</evidence>
<gene>
    <name evidence="2" type="ORF">MICPUCDRAFT_55823</name>
</gene>
<feature type="compositionally biased region" description="Basic and acidic residues" evidence="1">
    <location>
        <begin position="155"/>
        <end position="173"/>
    </location>
</feature>
<dbReference type="Proteomes" id="UP000001876">
    <property type="component" value="Unassembled WGS sequence"/>
</dbReference>
<dbReference type="OrthoDB" id="514689at2759"/>
<dbReference type="GeneID" id="9681615"/>
<dbReference type="KEGG" id="mpp:MICPUCDRAFT_55823"/>
<reference evidence="2 3" key="1">
    <citation type="journal article" date="2009" name="Science">
        <title>Green evolution and dynamic adaptations revealed by genomes of the marine picoeukaryotes Micromonas.</title>
        <authorList>
            <person name="Worden A.Z."/>
            <person name="Lee J.H."/>
            <person name="Mock T."/>
            <person name="Rouze P."/>
            <person name="Simmons M.P."/>
            <person name="Aerts A.L."/>
            <person name="Allen A.E."/>
            <person name="Cuvelier M.L."/>
            <person name="Derelle E."/>
            <person name="Everett M.V."/>
            <person name="Foulon E."/>
            <person name="Grimwood J."/>
            <person name="Gundlach H."/>
            <person name="Henrissat B."/>
            <person name="Napoli C."/>
            <person name="McDonald S.M."/>
            <person name="Parker M.S."/>
            <person name="Rombauts S."/>
            <person name="Salamov A."/>
            <person name="Von Dassow P."/>
            <person name="Badger J.H."/>
            <person name="Coutinho P.M."/>
            <person name="Demir E."/>
            <person name="Dubchak I."/>
            <person name="Gentemann C."/>
            <person name="Eikrem W."/>
            <person name="Gready J.E."/>
            <person name="John U."/>
            <person name="Lanier W."/>
            <person name="Lindquist E.A."/>
            <person name="Lucas S."/>
            <person name="Mayer K.F."/>
            <person name="Moreau H."/>
            <person name="Not F."/>
            <person name="Otillar R."/>
            <person name="Panaud O."/>
            <person name="Pangilinan J."/>
            <person name="Paulsen I."/>
            <person name="Piegu B."/>
            <person name="Poliakov A."/>
            <person name="Robbens S."/>
            <person name="Schmutz J."/>
            <person name="Toulza E."/>
            <person name="Wyss T."/>
            <person name="Zelensky A."/>
            <person name="Zhou K."/>
            <person name="Armbrust E.V."/>
            <person name="Bhattacharya D."/>
            <person name="Goodenough U.W."/>
            <person name="Van de Peer Y."/>
            <person name="Grigoriev I.V."/>
        </authorList>
    </citation>
    <scope>NUCLEOTIDE SEQUENCE [LARGE SCALE GENOMIC DNA]</scope>
    <source>
        <strain evidence="2 3">CCMP1545</strain>
    </source>
</reference>
<evidence type="ECO:0000313" key="3">
    <source>
        <dbReference type="Proteomes" id="UP000001876"/>
    </source>
</evidence>
<evidence type="ECO:0000313" key="2">
    <source>
        <dbReference type="EMBL" id="EEH59589.1"/>
    </source>
</evidence>
<feature type="region of interest" description="Disordered" evidence="1">
    <location>
        <begin position="40"/>
        <end position="173"/>
    </location>
</feature>
<feature type="compositionally biased region" description="Basic residues" evidence="1">
    <location>
        <begin position="94"/>
        <end position="134"/>
    </location>
</feature>
<dbReference type="PANTHER" id="PTHR36021">
    <property type="entry name" value="COREPRESSOR"/>
    <property type="match status" value="1"/>
</dbReference>
<organism evidence="3">
    <name type="scientific">Micromonas pusilla (strain CCMP1545)</name>
    <name type="common">Picoplanktonic green alga</name>
    <dbReference type="NCBI Taxonomy" id="564608"/>
    <lineage>
        <taxon>Eukaryota</taxon>
        <taxon>Viridiplantae</taxon>
        <taxon>Chlorophyta</taxon>
        <taxon>Mamiellophyceae</taxon>
        <taxon>Mamiellales</taxon>
        <taxon>Mamiellaceae</taxon>
        <taxon>Micromonas</taxon>
    </lineage>
</organism>
<proteinExistence type="predicted"/>
<dbReference type="STRING" id="564608.C1MJG9"/>
<dbReference type="AlphaFoldDB" id="C1MJG9"/>
<sequence>MAEGYASIDPDTGAPRQRDPSDASFHSPAWQAHYLQSLTATRPTYEEFQRREKEREGKLAAAAEKTDEETRAFRAQLEADREKRLARVRGGGVAKKKKRGGGRKDAKKSKGSKKGSKKAKEKKHGKKSGKKKRKRDSDSDDDSDSDSGSSGSDDPTEKFRLSGFFKAEDGAAE</sequence>